<keyword evidence="1" id="KW-0472">Membrane</keyword>
<dbReference type="Proteomes" id="UP000293289">
    <property type="component" value="Unassembled WGS sequence"/>
</dbReference>
<evidence type="ECO:0000313" key="4">
    <source>
        <dbReference type="Proteomes" id="UP000293289"/>
    </source>
</evidence>
<keyword evidence="1" id="KW-0812">Transmembrane</keyword>
<name>A0A4Q7MCF9_9MICO</name>
<protein>
    <submittedName>
        <fullName evidence="3">Putative Flp pilus-assembly TadE/G-like protein</fullName>
    </submittedName>
</protein>
<gene>
    <name evidence="3" type="ORF">EV187_1621</name>
</gene>
<dbReference type="Pfam" id="PF13400">
    <property type="entry name" value="Tad"/>
    <property type="match status" value="1"/>
</dbReference>
<evidence type="ECO:0000259" key="2">
    <source>
        <dbReference type="Pfam" id="PF13400"/>
    </source>
</evidence>
<proteinExistence type="predicted"/>
<accession>A0A4Q7MCF9</accession>
<feature type="transmembrane region" description="Helical" evidence="1">
    <location>
        <begin position="20"/>
        <end position="43"/>
    </location>
</feature>
<sequence>MNGVTGSHPDRGETGSTLLLTIFYCFLGLSIVLVVVSATTLYLERKRLFTLADGAAVAAAEAWSLERVRLDGDGLAIELDSAEVRDSAAEYLAVVATDLDDVELVAATSVDGRTATVTLRSTWEAPLHTDLVPLEVPIEVTVTARSVFH</sequence>
<feature type="domain" description="Putative Flp pilus-assembly TadG-like N-terminal" evidence="2">
    <location>
        <begin position="15"/>
        <end position="60"/>
    </location>
</feature>
<dbReference type="EMBL" id="SGWY01000002">
    <property type="protein sequence ID" value="RZS65915.1"/>
    <property type="molecule type" value="Genomic_DNA"/>
</dbReference>
<keyword evidence="1" id="KW-1133">Transmembrane helix</keyword>
<dbReference type="InterPro" id="IPR028087">
    <property type="entry name" value="Tad_N"/>
</dbReference>
<evidence type="ECO:0000256" key="1">
    <source>
        <dbReference type="SAM" id="Phobius"/>
    </source>
</evidence>
<keyword evidence="4" id="KW-1185">Reference proteome</keyword>
<dbReference type="RefSeq" id="WP_130352561.1">
    <property type="nucleotide sequence ID" value="NZ_SGWY01000002.1"/>
</dbReference>
<reference evidence="3 4" key="1">
    <citation type="submission" date="2019-02" db="EMBL/GenBank/DDBJ databases">
        <title>Genomic Encyclopedia of Type Strains, Phase IV (KMG-IV): sequencing the most valuable type-strain genomes for metagenomic binning, comparative biology and taxonomic classification.</title>
        <authorList>
            <person name="Goeker M."/>
        </authorList>
    </citation>
    <scope>NUCLEOTIDE SEQUENCE [LARGE SCALE GENOMIC DNA]</scope>
    <source>
        <strain evidence="3 4">DSM 43045</strain>
    </source>
</reference>
<evidence type="ECO:0000313" key="3">
    <source>
        <dbReference type="EMBL" id="RZS65915.1"/>
    </source>
</evidence>
<comment type="caution">
    <text evidence="3">The sequence shown here is derived from an EMBL/GenBank/DDBJ whole genome shotgun (WGS) entry which is preliminary data.</text>
</comment>
<dbReference type="OrthoDB" id="4808490at2"/>
<dbReference type="AlphaFoldDB" id="A0A4Q7MCF9"/>
<organism evidence="3 4">
    <name type="scientific">Agromyces ramosus</name>
    <dbReference type="NCBI Taxonomy" id="33879"/>
    <lineage>
        <taxon>Bacteria</taxon>
        <taxon>Bacillati</taxon>
        <taxon>Actinomycetota</taxon>
        <taxon>Actinomycetes</taxon>
        <taxon>Micrococcales</taxon>
        <taxon>Microbacteriaceae</taxon>
        <taxon>Agromyces</taxon>
    </lineage>
</organism>